<comment type="caution">
    <text evidence="2">The sequence shown here is derived from an EMBL/GenBank/DDBJ whole genome shotgun (WGS) entry which is preliminary data.</text>
</comment>
<accession>A0AAW0B3N4</accession>
<protein>
    <recommendedName>
        <fullName evidence="4">Secreted protein</fullName>
    </recommendedName>
</protein>
<keyword evidence="3" id="KW-1185">Reference proteome</keyword>
<dbReference type="Proteomes" id="UP001362999">
    <property type="component" value="Unassembled WGS sequence"/>
</dbReference>
<organism evidence="2 3">
    <name type="scientific">Favolaschia claudopus</name>
    <dbReference type="NCBI Taxonomy" id="2862362"/>
    <lineage>
        <taxon>Eukaryota</taxon>
        <taxon>Fungi</taxon>
        <taxon>Dikarya</taxon>
        <taxon>Basidiomycota</taxon>
        <taxon>Agaricomycotina</taxon>
        <taxon>Agaricomycetes</taxon>
        <taxon>Agaricomycetidae</taxon>
        <taxon>Agaricales</taxon>
        <taxon>Marasmiineae</taxon>
        <taxon>Mycenaceae</taxon>
        <taxon>Favolaschia</taxon>
    </lineage>
</organism>
<evidence type="ECO:0000256" key="1">
    <source>
        <dbReference type="SAM" id="SignalP"/>
    </source>
</evidence>
<feature type="signal peptide" evidence="1">
    <location>
        <begin position="1"/>
        <end position="27"/>
    </location>
</feature>
<feature type="chain" id="PRO_5043844243" description="Secreted protein" evidence="1">
    <location>
        <begin position="28"/>
        <end position="143"/>
    </location>
</feature>
<evidence type="ECO:0000313" key="2">
    <source>
        <dbReference type="EMBL" id="KAK7019117.1"/>
    </source>
</evidence>
<sequence>MVGGPLNVAGSARVLWVLLGWALTLKADDSASTGGCAQWKSSEGTMQRRVTLLTPVEITRFLRRTFQIPTCLVARLGHLRSCTALLWSSAPSRLGPLVGEDNGVLLVVATAMISPKNIPLPQALLHCAAASSPSFSRRCGLAE</sequence>
<gene>
    <name evidence="2" type="ORF">R3P38DRAFT_1290982</name>
</gene>
<evidence type="ECO:0008006" key="4">
    <source>
        <dbReference type="Google" id="ProtNLM"/>
    </source>
</evidence>
<proteinExistence type="predicted"/>
<reference evidence="2 3" key="1">
    <citation type="journal article" date="2024" name="J Genomics">
        <title>Draft genome sequencing and assembly of Favolaschia claudopus CIRM-BRFM 2984 isolated from oak limbs.</title>
        <authorList>
            <person name="Navarro D."/>
            <person name="Drula E."/>
            <person name="Chaduli D."/>
            <person name="Cazenave R."/>
            <person name="Ahrendt S."/>
            <person name="Wang J."/>
            <person name="Lipzen A."/>
            <person name="Daum C."/>
            <person name="Barry K."/>
            <person name="Grigoriev I.V."/>
            <person name="Favel A."/>
            <person name="Rosso M.N."/>
            <person name="Martin F."/>
        </authorList>
    </citation>
    <scope>NUCLEOTIDE SEQUENCE [LARGE SCALE GENOMIC DNA]</scope>
    <source>
        <strain evidence="2 3">CIRM-BRFM 2984</strain>
    </source>
</reference>
<dbReference type="EMBL" id="JAWWNJ010000045">
    <property type="protein sequence ID" value="KAK7019117.1"/>
    <property type="molecule type" value="Genomic_DNA"/>
</dbReference>
<keyword evidence="1" id="KW-0732">Signal</keyword>
<name>A0AAW0B3N4_9AGAR</name>
<dbReference type="AlphaFoldDB" id="A0AAW0B3N4"/>
<evidence type="ECO:0000313" key="3">
    <source>
        <dbReference type="Proteomes" id="UP001362999"/>
    </source>
</evidence>